<dbReference type="GO" id="GO:0005634">
    <property type="term" value="C:nucleus"/>
    <property type="evidence" value="ECO:0007669"/>
    <property type="project" value="TreeGrafter"/>
</dbReference>
<evidence type="ECO:0000259" key="3">
    <source>
        <dbReference type="Pfam" id="PF05368"/>
    </source>
</evidence>
<sequence>MANKKVLAVFGSTGHQVRLSFTNLAFHLLRLLKGGAVISHFLGLDSSPYRVRALTRNPSSNAARKLADSGVEVVRADLDDLESLTNALKDAHAVFLVTDFFSCIDAGAQREMAQAKRALKVLSESTSLEHLLHSSLPGVRRVSKGKYNAVIHFDGKAEVVDWLRDTHAELWGKTTILWVGTYMQIWEQFKDVFAPKKTITEDGEEVWKQRMVFYPESKLPLVDVRDVGKVVQAILTSGGEYKGGKTVSLVAPNAVSMKDQLDIWGAQVGKQTVFEHISEEESLQSIESLGFPEFLTKALWEVGLAYRDCEGKLLHQEGVVQASEVSPEDL</sequence>
<dbReference type="PANTHER" id="PTHR42748:SF28">
    <property type="entry name" value="NMRA-LIKE DOMAIN-CONTAINING PROTEIN"/>
    <property type="match status" value="1"/>
</dbReference>
<evidence type="ECO:0000256" key="1">
    <source>
        <dbReference type="ARBA" id="ARBA00006328"/>
    </source>
</evidence>
<accession>A0AAN6M139</accession>
<organism evidence="4 5">
    <name type="scientific">Pseudopithomyces chartarum</name>
    <dbReference type="NCBI Taxonomy" id="1892770"/>
    <lineage>
        <taxon>Eukaryota</taxon>
        <taxon>Fungi</taxon>
        <taxon>Dikarya</taxon>
        <taxon>Ascomycota</taxon>
        <taxon>Pezizomycotina</taxon>
        <taxon>Dothideomycetes</taxon>
        <taxon>Pleosporomycetidae</taxon>
        <taxon>Pleosporales</taxon>
        <taxon>Massarineae</taxon>
        <taxon>Didymosphaeriaceae</taxon>
        <taxon>Pseudopithomyces</taxon>
    </lineage>
</organism>
<reference evidence="4 5" key="1">
    <citation type="submission" date="2021-02" db="EMBL/GenBank/DDBJ databases">
        <title>Genome assembly of Pseudopithomyces chartarum.</title>
        <authorList>
            <person name="Jauregui R."/>
            <person name="Singh J."/>
            <person name="Voisey C."/>
        </authorList>
    </citation>
    <scope>NUCLEOTIDE SEQUENCE [LARGE SCALE GENOMIC DNA]</scope>
    <source>
        <strain evidence="4 5">AGR01</strain>
    </source>
</reference>
<keyword evidence="5" id="KW-1185">Reference proteome</keyword>
<dbReference type="SUPFAM" id="SSF51735">
    <property type="entry name" value="NAD(P)-binding Rossmann-fold domains"/>
    <property type="match status" value="1"/>
</dbReference>
<proteinExistence type="inferred from homology"/>
<dbReference type="AlphaFoldDB" id="A0AAN6M139"/>
<dbReference type="InterPro" id="IPR051164">
    <property type="entry name" value="NmrA-like_oxidored"/>
</dbReference>
<comment type="similarity">
    <text evidence="1">Belongs to the NmrA-type oxidoreductase family.</text>
</comment>
<dbReference type="InterPro" id="IPR036291">
    <property type="entry name" value="NAD(P)-bd_dom_sf"/>
</dbReference>
<dbReference type="Gene3D" id="3.90.25.10">
    <property type="entry name" value="UDP-galactose 4-epimerase, domain 1"/>
    <property type="match status" value="1"/>
</dbReference>
<dbReference type="Gene3D" id="3.40.50.720">
    <property type="entry name" value="NAD(P)-binding Rossmann-like Domain"/>
    <property type="match status" value="1"/>
</dbReference>
<dbReference type="PANTHER" id="PTHR42748">
    <property type="entry name" value="NITROGEN METABOLITE REPRESSION PROTEIN NMRA FAMILY MEMBER"/>
    <property type="match status" value="1"/>
</dbReference>
<keyword evidence="2" id="KW-0521">NADP</keyword>
<evidence type="ECO:0000256" key="2">
    <source>
        <dbReference type="ARBA" id="ARBA00022857"/>
    </source>
</evidence>
<evidence type="ECO:0000313" key="4">
    <source>
        <dbReference type="EMBL" id="KAK3210238.1"/>
    </source>
</evidence>
<dbReference type="InterPro" id="IPR008030">
    <property type="entry name" value="NmrA-like"/>
</dbReference>
<comment type="caution">
    <text evidence="4">The sequence shown here is derived from an EMBL/GenBank/DDBJ whole genome shotgun (WGS) entry which is preliminary data.</text>
</comment>
<gene>
    <name evidence="4" type="ORF">GRF29_44g2072253</name>
</gene>
<feature type="domain" description="NmrA-like" evidence="3">
    <location>
        <begin position="34"/>
        <end position="304"/>
    </location>
</feature>
<name>A0AAN6M139_9PLEO</name>
<dbReference type="Proteomes" id="UP001280581">
    <property type="component" value="Unassembled WGS sequence"/>
</dbReference>
<evidence type="ECO:0000313" key="5">
    <source>
        <dbReference type="Proteomes" id="UP001280581"/>
    </source>
</evidence>
<dbReference type="Pfam" id="PF05368">
    <property type="entry name" value="NmrA"/>
    <property type="match status" value="1"/>
</dbReference>
<protein>
    <recommendedName>
        <fullName evidence="3">NmrA-like domain-containing protein</fullName>
    </recommendedName>
</protein>
<dbReference type="EMBL" id="WVTA01000005">
    <property type="protein sequence ID" value="KAK3210238.1"/>
    <property type="molecule type" value="Genomic_DNA"/>
</dbReference>